<feature type="transmembrane region" description="Helical" evidence="6">
    <location>
        <begin position="241"/>
        <end position="259"/>
    </location>
</feature>
<evidence type="ECO:0000256" key="1">
    <source>
        <dbReference type="ARBA" id="ARBA00022475"/>
    </source>
</evidence>
<dbReference type="PANTHER" id="PTHR30589">
    <property type="entry name" value="PROLIPOPROTEIN DIACYLGLYCERYL TRANSFERASE"/>
    <property type="match status" value="1"/>
</dbReference>
<dbReference type="GO" id="GO:0008961">
    <property type="term" value="F:phosphatidylglycerol-prolipoprotein diacylglyceryl transferase activity"/>
    <property type="evidence" value="ECO:0007669"/>
    <property type="project" value="InterPro"/>
</dbReference>
<evidence type="ECO:0000256" key="2">
    <source>
        <dbReference type="ARBA" id="ARBA00022679"/>
    </source>
</evidence>
<evidence type="ECO:0000256" key="3">
    <source>
        <dbReference type="ARBA" id="ARBA00022692"/>
    </source>
</evidence>
<evidence type="ECO:0000256" key="4">
    <source>
        <dbReference type="ARBA" id="ARBA00022989"/>
    </source>
</evidence>
<keyword evidence="1" id="KW-1003">Cell membrane</keyword>
<evidence type="ECO:0000256" key="6">
    <source>
        <dbReference type="SAM" id="Phobius"/>
    </source>
</evidence>
<dbReference type="EMBL" id="CAFBPS010000013">
    <property type="protein sequence ID" value="CAB5022452.1"/>
    <property type="molecule type" value="Genomic_DNA"/>
</dbReference>
<evidence type="ECO:0000313" key="9">
    <source>
        <dbReference type="EMBL" id="CAB5022452.1"/>
    </source>
</evidence>
<feature type="transmembrane region" description="Helical" evidence="6">
    <location>
        <begin position="92"/>
        <end position="113"/>
    </location>
</feature>
<dbReference type="Pfam" id="PF01790">
    <property type="entry name" value="LGT"/>
    <property type="match status" value="1"/>
</dbReference>
<dbReference type="InterPro" id="IPR001640">
    <property type="entry name" value="Lgt"/>
</dbReference>
<dbReference type="EMBL" id="CAEZYH010000034">
    <property type="protein sequence ID" value="CAB4720078.1"/>
    <property type="molecule type" value="Genomic_DNA"/>
</dbReference>
<dbReference type="GO" id="GO:0042158">
    <property type="term" value="P:lipoprotein biosynthetic process"/>
    <property type="evidence" value="ECO:0007669"/>
    <property type="project" value="InterPro"/>
</dbReference>
<reference evidence="9" key="1">
    <citation type="submission" date="2020-05" db="EMBL/GenBank/DDBJ databases">
        <authorList>
            <person name="Chiriac C."/>
            <person name="Salcher M."/>
            <person name="Ghai R."/>
            <person name="Kavagutti S V."/>
        </authorList>
    </citation>
    <scope>NUCLEOTIDE SEQUENCE</scope>
</reference>
<feature type="transmembrane region" description="Helical" evidence="6">
    <location>
        <begin position="210"/>
        <end position="229"/>
    </location>
</feature>
<keyword evidence="3 6" id="KW-0812">Transmembrane</keyword>
<dbReference type="AlphaFoldDB" id="A0A6J7R3U7"/>
<keyword evidence="2" id="KW-0808">Transferase</keyword>
<proteinExistence type="inferred from homology"/>
<feature type="transmembrane region" description="Helical" evidence="6">
    <location>
        <begin position="20"/>
        <end position="41"/>
    </location>
</feature>
<keyword evidence="5 6" id="KW-0472">Membrane</keyword>
<evidence type="ECO:0000313" key="8">
    <source>
        <dbReference type="EMBL" id="CAB4767960.1"/>
    </source>
</evidence>
<sequence length="281" mass="30624">MSFLSYIPSPGSAAIHIGPLQLRAYGLMIALGVIISVRIWGKRMTLIGVGGPEEAAAIATWAVPAGVIGARLYHVATEWDRFSGHLFDIVKIWKGGLGIPGGILLGAIVGVMVAKKRNMDIGQMLWAVAPALPVAQSIGRLGNWWNQELFGRPTTLPWALKIDAEHMPDGYAPGTLFHPTFLYEATWNLALAALLVVLGRRMMTSRPGRLLALYVGGYGLGRFWVEGLRIDPAKSGGGLRLNQWVAIAMMAGCLIYLLVDMRRAKNISQPNDYRQEDVQPN</sequence>
<dbReference type="PANTHER" id="PTHR30589:SF0">
    <property type="entry name" value="PHOSPHATIDYLGLYCEROL--PROLIPOPROTEIN DIACYLGLYCERYL TRANSFERASE"/>
    <property type="match status" value="1"/>
</dbReference>
<evidence type="ECO:0000256" key="5">
    <source>
        <dbReference type="ARBA" id="ARBA00023136"/>
    </source>
</evidence>
<organism evidence="9">
    <name type="scientific">freshwater metagenome</name>
    <dbReference type="NCBI Taxonomy" id="449393"/>
    <lineage>
        <taxon>unclassified sequences</taxon>
        <taxon>metagenomes</taxon>
        <taxon>ecological metagenomes</taxon>
    </lineage>
</organism>
<dbReference type="HAMAP" id="MF_01147">
    <property type="entry name" value="Lgt"/>
    <property type="match status" value="1"/>
</dbReference>
<gene>
    <name evidence="7" type="ORF">UFOPK2658_00958</name>
    <name evidence="8" type="ORF">UFOPK2880_00638</name>
    <name evidence="9" type="ORF">UFOPK4134_00358</name>
</gene>
<accession>A0A6J7R3U7</accession>
<evidence type="ECO:0000313" key="7">
    <source>
        <dbReference type="EMBL" id="CAB4720078.1"/>
    </source>
</evidence>
<dbReference type="NCBIfam" id="TIGR00544">
    <property type="entry name" value="lgt"/>
    <property type="match status" value="1"/>
</dbReference>
<feature type="transmembrane region" description="Helical" evidence="6">
    <location>
        <begin position="181"/>
        <end position="198"/>
    </location>
</feature>
<dbReference type="EMBL" id="CAEZZP010000028">
    <property type="protein sequence ID" value="CAB4767960.1"/>
    <property type="molecule type" value="Genomic_DNA"/>
</dbReference>
<dbReference type="GO" id="GO:0005886">
    <property type="term" value="C:plasma membrane"/>
    <property type="evidence" value="ECO:0007669"/>
    <property type="project" value="InterPro"/>
</dbReference>
<name>A0A6J7R3U7_9ZZZZ</name>
<keyword evidence="4 6" id="KW-1133">Transmembrane helix</keyword>
<protein>
    <submittedName>
        <fullName evidence="9">Unannotated protein</fullName>
    </submittedName>
</protein>